<evidence type="ECO:0000313" key="1">
    <source>
        <dbReference type="EMBL" id="CEO49460.1"/>
    </source>
</evidence>
<feature type="non-terminal residue" evidence="1">
    <location>
        <position position="1"/>
    </location>
</feature>
<reference evidence="1" key="1">
    <citation type="submission" date="2015-01" db="EMBL/GenBank/DDBJ databases">
        <authorList>
            <person name="Durling Mikael"/>
        </authorList>
    </citation>
    <scope>NUCLEOTIDE SEQUENCE</scope>
</reference>
<sequence>IRFPISTYVPNHTKHLNRKFPLQQWIATRLTSCSSSYSIFFVHMFKGSYGTTYFLGESKISSWSSVLISLSPSFKSLQAMRAANLGVEPLSLYKSLGSLSNEIRGNTVPRGKMIR</sequence>
<protein>
    <submittedName>
        <fullName evidence="1">Uncharacterized protein</fullName>
    </submittedName>
</protein>
<dbReference type="AlphaFoldDB" id="A0A0B7K3F5"/>
<organism evidence="1">
    <name type="scientific">Bionectria ochroleuca</name>
    <name type="common">Gliocladium roseum</name>
    <dbReference type="NCBI Taxonomy" id="29856"/>
    <lineage>
        <taxon>Eukaryota</taxon>
        <taxon>Fungi</taxon>
        <taxon>Dikarya</taxon>
        <taxon>Ascomycota</taxon>
        <taxon>Pezizomycotina</taxon>
        <taxon>Sordariomycetes</taxon>
        <taxon>Hypocreomycetidae</taxon>
        <taxon>Hypocreales</taxon>
        <taxon>Bionectriaceae</taxon>
        <taxon>Clonostachys</taxon>
    </lineage>
</organism>
<gene>
    <name evidence="1" type="ORF">BN869_000005517_1</name>
</gene>
<proteinExistence type="predicted"/>
<dbReference type="EMBL" id="CDPU01000014">
    <property type="protein sequence ID" value="CEO49460.1"/>
    <property type="molecule type" value="Genomic_DNA"/>
</dbReference>
<accession>A0A0B7K3F5</accession>
<name>A0A0B7K3F5_BIOOC</name>